<feature type="non-terminal residue" evidence="3">
    <location>
        <position position="344"/>
    </location>
</feature>
<evidence type="ECO:0000259" key="2">
    <source>
        <dbReference type="Pfam" id="PF18359"/>
    </source>
</evidence>
<feature type="domain" description="Histone methyltransferase Tudor" evidence="2">
    <location>
        <begin position="156"/>
        <end position="207"/>
    </location>
</feature>
<gene>
    <name evidence="3" type="ORF">SVUK_LOCUS13862</name>
</gene>
<evidence type="ECO:0000313" key="3">
    <source>
        <dbReference type="EMBL" id="VDM78864.1"/>
    </source>
</evidence>
<dbReference type="InterPro" id="IPR041291">
    <property type="entry name" value="TUDOR_5"/>
</dbReference>
<proteinExistence type="predicted"/>
<dbReference type="Pfam" id="PF18359">
    <property type="entry name" value="Tudor_5"/>
    <property type="match status" value="1"/>
</dbReference>
<organism evidence="3 4">
    <name type="scientific">Strongylus vulgaris</name>
    <name type="common">Blood worm</name>
    <dbReference type="NCBI Taxonomy" id="40348"/>
    <lineage>
        <taxon>Eukaryota</taxon>
        <taxon>Metazoa</taxon>
        <taxon>Ecdysozoa</taxon>
        <taxon>Nematoda</taxon>
        <taxon>Chromadorea</taxon>
        <taxon>Rhabditida</taxon>
        <taxon>Rhabditina</taxon>
        <taxon>Rhabditomorpha</taxon>
        <taxon>Strongyloidea</taxon>
        <taxon>Strongylidae</taxon>
        <taxon>Strongylus</taxon>
    </lineage>
</organism>
<dbReference type="EMBL" id="UYYB01103179">
    <property type="protein sequence ID" value="VDM78864.1"/>
    <property type="molecule type" value="Genomic_DNA"/>
</dbReference>
<dbReference type="OrthoDB" id="5854591at2759"/>
<feature type="coiled-coil region" evidence="1">
    <location>
        <begin position="40"/>
        <end position="74"/>
    </location>
</feature>
<dbReference type="AlphaFoldDB" id="A0A3P7JKC3"/>
<keyword evidence="4" id="KW-1185">Reference proteome</keyword>
<dbReference type="Proteomes" id="UP000270094">
    <property type="component" value="Unassembled WGS sequence"/>
</dbReference>
<keyword evidence="1" id="KW-0175">Coiled coil</keyword>
<evidence type="ECO:0000313" key="4">
    <source>
        <dbReference type="Proteomes" id="UP000270094"/>
    </source>
</evidence>
<reference evidence="3 4" key="1">
    <citation type="submission" date="2018-11" db="EMBL/GenBank/DDBJ databases">
        <authorList>
            <consortium name="Pathogen Informatics"/>
        </authorList>
    </citation>
    <scope>NUCLEOTIDE SEQUENCE [LARGE SCALE GENOMIC DNA]</scope>
</reference>
<protein>
    <recommendedName>
        <fullName evidence="2">Histone methyltransferase Tudor domain-containing protein</fullName>
    </recommendedName>
</protein>
<accession>A0A3P7JKC3</accession>
<evidence type="ECO:0000256" key="1">
    <source>
        <dbReference type="SAM" id="Coils"/>
    </source>
</evidence>
<name>A0A3P7JKC3_STRVU</name>
<sequence length="344" mass="39259">MYHLKEDVALYMKVEKHDAVVKERNEAIANLLPQDIADRPVMTDDEIRKLENEINELENEINEVRNRMQAVKKPSEWPPPPAEGLQARLQLNEGELCLARSDDGSNLVVAQVVAKKTVNTYSLRFVESGIMEEVETGDIAVPTIPMYDPDIKRTNYIGLRVAALVESSYYFKQPTWSTGTIGTLPNTAHNKEFLIFFDDGFEEYVQAAFDSCDDDAMRASIIMDDRTVVQQFQEKIKLLKILPLARQSIASNGIDISKGGVYQLIRQNPERRRFIQKYFEKYPDWPLVRMKKPSPPERPAQAIVNLEHFGNNNMSARRMAKNRSHFDVVQPGPCIDKLKTATTT</sequence>